<evidence type="ECO:0000313" key="1">
    <source>
        <dbReference type="EMBL" id="JAD42765.1"/>
    </source>
</evidence>
<proteinExistence type="predicted"/>
<dbReference type="EMBL" id="GBRH01255130">
    <property type="protein sequence ID" value="JAD42765.1"/>
    <property type="molecule type" value="Transcribed_RNA"/>
</dbReference>
<reference evidence="1" key="2">
    <citation type="journal article" date="2015" name="Data Brief">
        <title>Shoot transcriptome of the giant reed, Arundo donax.</title>
        <authorList>
            <person name="Barrero R.A."/>
            <person name="Guerrero F.D."/>
            <person name="Moolhuijzen P."/>
            <person name="Goolsby J.A."/>
            <person name="Tidwell J."/>
            <person name="Bellgard S.E."/>
            <person name="Bellgard M.I."/>
        </authorList>
    </citation>
    <scope>NUCLEOTIDE SEQUENCE</scope>
    <source>
        <tissue evidence="1">Shoot tissue taken approximately 20 cm above the soil surface</tissue>
    </source>
</reference>
<name>A0A0A9PYM6_ARUDO</name>
<sequence length="27" mass="3125">MEDTCINLRCGMVAFSFFTRAGHEKYP</sequence>
<protein>
    <submittedName>
        <fullName evidence="1">Uncharacterized protein</fullName>
    </submittedName>
</protein>
<organism evidence="1">
    <name type="scientific">Arundo donax</name>
    <name type="common">Giant reed</name>
    <name type="synonym">Donax arundinaceus</name>
    <dbReference type="NCBI Taxonomy" id="35708"/>
    <lineage>
        <taxon>Eukaryota</taxon>
        <taxon>Viridiplantae</taxon>
        <taxon>Streptophyta</taxon>
        <taxon>Embryophyta</taxon>
        <taxon>Tracheophyta</taxon>
        <taxon>Spermatophyta</taxon>
        <taxon>Magnoliopsida</taxon>
        <taxon>Liliopsida</taxon>
        <taxon>Poales</taxon>
        <taxon>Poaceae</taxon>
        <taxon>PACMAD clade</taxon>
        <taxon>Arundinoideae</taxon>
        <taxon>Arundineae</taxon>
        <taxon>Arundo</taxon>
    </lineage>
</organism>
<accession>A0A0A9PYM6</accession>
<dbReference type="AlphaFoldDB" id="A0A0A9PYM6"/>
<reference evidence="1" key="1">
    <citation type="submission" date="2014-09" db="EMBL/GenBank/DDBJ databases">
        <authorList>
            <person name="Magalhaes I.L.F."/>
            <person name="Oliveira U."/>
            <person name="Santos F.R."/>
            <person name="Vidigal T.H.D.A."/>
            <person name="Brescovit A.D."/>
            <person name="Santos A.J."/>
        </authorList>
    </citation>
    <scope>NUCLEOTIDE SEQUENCE</scope>
    <source>
        <tissue evidence="1">Shoot tissue taken approximately 20 cm above the soil surface</tissue>
    </source>
</reference>